<dbReference type="STRING" id="1121266.SAMN02745883_02091"/>
<keyword evidence="7" id="KW-1185">Reference proteome</keyword>
<sequence>MNSIDTLRKVPFFSKLDTKDLQKILSITIEKKFKKGSIIFMEGDKGNAFYFIKSGKVKIYKTSKEGKDLILGIFGNGNVFAEVTIFNDINYPATAEVIEDAIIGIIRNEDLEKLIKNNSDMSLNLIKVLSKRLYKAQSKLKQIALDNAFHRAVEVLINLYETSGNQNSENFEIKLEISREELGNMIGTSRETVSRILSNLKKDDIIDVSGRKIIIKNIEKLMNFK</sequence>
<dbReference type="PANTHER" id="PTHR24567">
    <property type="entry name" value="CRP FAMILY TRANSCRIPTIONAL REGULATORY PROTEIN"/>
    <property type="match status" value="1"/>
</dbReference>
<reference evidence="6 7" key="1">
    <citation type="submission" date="2016-11" db="EMBL/GenBank/DDBJ databases">
        <authorList>
            <person name="Jaros S."/>
            <person name="Januszkiewicz K."/>
            <person name="Wedrychowicz H."/>
        </authorList>
    </citation>
    <scope>NUCLEOTIDE SEQUENCE [LARGE SCALE GENOMIC DNA]</scope>
    <source>
        <strain evidence="6 7">DSM 14501</strain>
    </source>
</reference>
<evidence type="ECO:0000259" key="4">
    <source>
        <dbReference type="PROSITE" id="PS50042"/>
    </source>
</evidence>
<dbReference type="Pfam" id="PF00027">
    <property type="entry name" value="cNMP_binding"/>
    <property type="match status" value="1"/>
</dbReference>
<evidence type="ECO:0000256" key="2">
    <source>
        <dbReference type="ARBA" id="ARBA00023125"/>
    </source>
</evidence>
<dbReference type="RefSeq" id="WP_072968292.1">
    <property type="nucleotide sequence ID" value="NZ_FRAJ01000019.1"/>
</dbReference>
<evidence type="ECO:0000259" key="5">
    <source>
        <dbReference type="PROSITE" id="PS51063"/>
    </source>
</evidence>
<dbReference type="Pfam" id="PF13545">
    <property type="entry name" value="HTH_Crp_2"/>
    <property type="match status" value="1"/>
</dbReference>
<dbReference type="PROSITE" id="PS00042">
    <property type="entry name" value="HTH_CRP_1"/>
    <property type="match status" value="1"/>
</dbReference>
<dbReference type="InterPro" id="IPR012318">
    <property type="entry name" value="HTH_CRP"/>
</dbReference>
<proteinExistence type="predicted"/>
<dbReference type="InterPro" id="IPR018490">
    <property type="entry name" value="cNMP-bd_dom_sf"/>
</dbReference>
<dbReference type="PANTHER" id="PTHR24567:SF26">
    <property type="entry name" value="REGULATORY PROTEIN YEIL"/>
    <property type="match status" value="1"/>
</dbReference>
<dbReference type="PRINTS" id="PR00034">
    <property type="entry name" value="HTHCRP"/>
</dbReference>
<dbReference type="SMART" id="SM00419">
    <property type="entry name" value="HTH_CRP"/>
    <property type="match status" value="1"/>
</dbReference>
<evidence type="ECO:0000313" key="6">
    <source>
        <dbReference type="EMBL" id="SHK45804.1"/>
    </source>
</evidence>
<dbReference type="GO" id="GO:0003677">
    <property type="term" value="F:DNA binding"/>
    <property type="evidence" value="ECO:0007669"/>
    <property type="project" value="UniProtKB-KW"/>
</dbReference>
<name>A0A1M6SLY9_9FIRM</name>
<keyword evidence="2" id="KW-0238">DNA-binding</keyword>
<dbReference type="Gene3D" id="2.60.120.10">
    <property type="entry name" value="Jelly Rolls"/>
    <property type="match status" value="1"/>
</dbReference>
<evidence type="ECO:0000313" key="7">
    <source>
        <dbReference type="Proteomes" id="UP000184082"/>
    </source>
</evidence>
<dbReference type="SUPFAM" id="SSF46785">
    <property type="entry name" value="Winged helix' DNA-binding domain"/>
    <property type="match status" value="1"/>
</dbReference>
<dbReference type="InterPro" id="IPR036388">
    <property type="entry name" value="WH-like_DNA-bd_sf"/>
</dbReference>
<dbReference type="Proteomes" id="UP000184082">
    <property type="component" value="Unassembled WGS sequence"/>
</dbReference>
<protein>
    <submittedName>
        <fullName evidence="6">Transcriptional regulator, Crp/Fnr family</fullName>
    </submittedName>
</protein>
<dbReference type="EMBL" id="FRAJ01000019">
    <property type="protein sequence ID" value="SHK45804.1"/>
    <property type="molecule type" value="Genomic_DNA"/>
</dbReference>
<dbReference type="InterPro" id="IPR036390">
    <property type="entry name" value="WH_DNA-bd_sf"/>
</dbReference>
<dbReference type="GO" id="GO:0003700">
    <property type="term" value="F:DNA-binding transcription factor activity"/>
    <property type="evidence" value="ECO:0007669"/>
    <property type="project" value="InterPro"/>
</dbReference>
<evidence type="ECO:0000256" key="3">
    <source>
        <dbReference type="ARBA" id="ARBA00023163"/>
    </source>
</evidence>
<dbReference type="InterPro" id="IPR014710">
    <property type="entry name" value="RmlC-like_jellyroll"/>
</dbReference>
<gene>
    <name evidence="6" type="ORF">SAMN02745883_02091</name>
</gene>
<dbReference type="GO" id="GO:0005829">
    <property type="term" value="C:cytosol"/>
    <property type="evidence" value="ECO:0007669"/>
    <property type="project" value="TreeGrafter"/>
</dbReference>
<feature type="domain" description="HTH crp-type" evidence="5">
    <location>
        <begin position="146"/>
        <end position="219"/>
    </location>
</feature>
<keyword evidence="3" id="KW-0804">Transcription</keyword>
<dbReference type="PROSITE" id="PS50042">
    <property type="entry name" value="CNMP_BINDING_3"/>
    <property type="match status" value="1"/>
</dbReference>
<dbReference type="PROSITE" id="PS51063">
    <property type="entry name" value="HTH_CRP_2"/>
    <property type="match status" value="1"/>
</dbReference>
<dbReference type="Gene3D" id="1.10.10.10">
    <property type="entry name" value="Winged helix-like DNA-binding domain superfamily/Winged helix DNA-binding domain"/>
    <property type="match status" value="1"/>
</dbReference>
<evidence type="ECO:0000256" key="1">
    <source>
        <dbReference type="ARBA" id="ARBA00023015"/>
    </source>
</evidence>
<dbReference type="InterPro" id="IPR000595">
    <property type="entry name" value="cNMP-bd_dom"/>
</dbReference>
<dbReference type="SUPFAM" id="SSF51206">
    <property type="entry name" value="cAMP-binding domain-like"/>
    <property type="match status" value="1"/>
</dbReference>
<dbReference type="SMART" id="SM00100">
    <property type="entry name" value="cNMP"/>
    <property type="match status" value="1"/>
</dbReference>
<dbReference type="CDD" id="cd00038">
    <property type="entry name" value="CAP_ED"/>
    <property type="match status" value="1"/>
</dbReference>
<feature type="domain" description="Cyclic nucleotide-binding" evidence="4">
    <location>
        <begin position="12"/>
        <end position="132"/>
    </location>
</feature>
<dbReference type="InterPro" id="IPR018335">
    <property type="entry name" value="Tscrpt_reg_HTH_Crp-type_CS"/>
</dbReference>
<organism evidence="6 7">
    <name type="scientific">Caminicella sporogenes DSM 14501</name>
    <dbReference type="NCBI Taxonomy" id="1121266"/>
    <lineage>
        <taxon>Bacteria</taxon>
        <taxon>Bacillati</taxon>
        <taxon>Bacillota</taxon>
        <taxon>Clostridia</taxon>
        <taxon>Peptostreptococcales</taxon>
        <taxon>Caminicellaceae</taxon>
        <taxon>Caminicella</taxon>
    </lineage>
</organism>
<dbReference type="AlphaFoldDB" id="A0A1M6SLY9"/>
<keyword evidence="1" id="KW-0805">Transcription regulation</keyword>
<dbReference type="InterPro" id="IPR050397">
    <property type="entry name" value="Env_Response_Regulators"/>
</dbReference>
<accession>A0A1M6SLY9</accession>